<dbReference type="KEGG" id="ldn:H9L06_10960"/>
<dbReference type="Proteomes" id="UP000515934">
    <property type="component" value="Chromosome"/>
</dbReference>
<feature type="transmembrane region" description="Helical" evidence="1">
    <location>
        <begin position="52"/>
        <end position="71"/>
    </location>
</feature>
<feature type="transmembrane region" description="Helical" evidence="1">
    <location>
        <begin position="12"/>
        <end position="40"/>
    </location>
</feature>
<feature type="transmembrane region" description="Helical" evidence="1">
    <location>
        <begin position="83"/>
        <end position="109"/>
    </location>
</feature>
<dbReference type="RefSeq" id="WP_187555194.1">
    <property type="nucleotide sequence ID" value="NZ_CP060716.1"/>
</dbReference>
<gene>
    <name evidence="2" type="ORF">H9L06_10960</name>
</gene>
<evidence type="ECO:0000313" key="3">
    <source>
        <dbReference type="Proteomes" id="UP000515934"/>
    </source>
</evidence>
<evidence type="ECO:0000313" key="2">
    <source>
        <dbReference type="EMBL" id="QNN62724.1"/>
    </source>
</evidence>
<sequence length="161" mass="17780">MNEGVRRGVTRGYVFGLIAATLIFTAALVVMSWGMLGLLFGHGPIVTDGVPLWFGVFTIAVGLVMLGVLLWRQALSLLRGSRAPVWSIVIGAAFGIYLLWCLFGIVGGLQLDETWASLFAIVLAPIWAIGVLVFWLVLARRIYTDRPAPRWPWERHEGESE</sequence>
<organism evidence="2 3">
    <name type="scientific">Leucobacter denitrificans</name>
    <dbReference type="NCBI Taxonomy" id="683042"/>
    <lineage>
        <taxon>Bacteria</taxon>
        <taxon>Bacillati</taxon>
        <taxon>Actinomycetota</taxon>
        <taxon>Actinomycetes</taxon>
        <taxon>Micrococcales</taxon>
        <taxon>Microbacteriaceae</taxon>
        <taxon>Leucobacter</taxon>
    </lineage>
</organism>
<evidence type="ECO:0000256" key="1">
    <source>
        <dbReference type="SAM" id="Phobius"/>
    </source>
</evidence>
<protein>
    <submittedName>
        <fullName evidence="2">Uncharacterized protein</fullName>
    </submittedName>
</protein>
<name>A0A7G9S4E9_9MICO</name>
<keyword evidence="1" id="KW-0472">Membrane</keyword>
<keyword evidence="1" id="KW-1133">Transmembrane helix</keyword>
<keyword evidence="1" id="KW-0812">Transmembrane</keyword>
<reference evidence="2 3" key="1">
    <citation type="submission" date="2020-08" db="EMBL/GenBank/DDBJ databases">
        <title>Genome sequence of Leucobacter denitrificans KACC 14055T.</title>
        <authorList>
            <person name="Hyun D.-W."/>
            <person name="Bae J.-W."/>
        </authorList>
    </citation>
    <scope>NUCLEOTIDE SEQUENCE [LARGE SCALE GENOMIC DNA]</scope>
    <source>
        <strain evidence="2 3">KACC 14055</strain>
    </source>
</reference>
<dbReference type="EMBL" id="CP060716">
    <property type="protein sequence ID" value="QNN62724.1"/>
    <property type="molecule type" value="Genomic_DNA"/>
</dbReference>
<dbReference type="AlphaFoldDB" id="A0A7G9S4E9"/>
<proteinExistence type="predicted"/>
<accession>A0A7G9S4E9</accession>
<keyword evidence="3" id="KW-1185">Reference proteome</keyword>
<feature type="transmembrane region" description="Helical" evidence="1">
    <location>
        <begin position="115"/>
        <end position="138"/>
    </location>
</feature>